<dbReference type="Proteomes" id="UP000827284">
    <property type="component" value="Unassembled WGS sequence"/>
</dbReference>
<dbReference type="AlphaFoldDB" id="A0A9P3M135"/>
<keyword evidence="2" id="KW-1185">Reference proteome</keyword>
<organism evidence="1 2">
    <name type="scientific">Entomortierella parvispora</name>
    <dbReference type="NCBI Taxonomy" id="205924"/>
    <lineage>
        <taxon>Eukaryota</taxon>
        <taxon>Fungi</taxon>
        <taxon>Fungi incertae sedis</taxon>
        <taxon>Mucoromycota</taxon>
        <taxon>Mortierellomycotina</taxon>
        <taxon>Mortierellomycetes</taxon>
        <taxon>Mortierellales</taxon>
        <taxon>Mortierellaceae</taxon>
        <taxon>Entomortierella</taxon>
    </lineage>
</organism>
<gene>
    <name evidence="1" type="ORF">EMPS_09964</name>
</gene>
<evidence type="ECO:0000313" key="1">
    <source>
        <dbReference type="EMBL" id="GJJ77605.1"/>
    </source>
</evidence>
<dbReference type="OrthoDB" id="2402888at2759"/>
<comment type="caution">
    <text evidence="1">The sequence shown here is derived from an EMBL/GenBank/DDBJ whole genome shotgun (WGS) entry which is preliminary data.</text>
</comment>
<dbReference type="EMBL" id="BQFW01000013">
    <property type="protein sequence ID" value="GJJ77605.1"/>
    <property type="molecule type" value="Genomic_DNA"/>
</dbReference>
<reference evidence="1" key="1">
    <citation type="submission" date="2021-11" db="EMBL/GenBank/DDBJ databases">
        <authorList>
            <person name="Herlambang A."/>
            <person name="Guo Y."/>
            <person name="Takashima Y."/>
            <person name="Nishizawa T."/>
        </authorList>
    </citation>
    <scope>NUCLEOTIDE SEQUENCE</scope>
    <source>
        <strain evidence="1">E1425</strain>
    </source>
</reference>
<reference evidence="1" key="2">
    <citation type="journal article" date="2022" name="Microbiol. Resour. Announc.">
        <title>Whole-Genome Sequence of Entomortierella parvispora E1425, a Mucoromycotan Fungus Associated with Burkholderiaceae-Related Endosymbiotic Bacteria.</title>
        <authorList>
            <person name="Herlambang A."/>
            <person name="Guo Y."/>
            <person name="Takashima Y."/>
            <person name="Narisawa K."/>
            <person name="Ohta H."/>
            <person name="Nishizawa T."/>
        </authorList>
    </citation>
    <scope>NUCLEOTIDE SEQUENCE</scope>
    <source>
        <strain evidence="1">E1425</strain>
    </source>
</reference>
<sequence>MKTFKEFLLADNHGHDTFTKVYSCFAAYVGRQRGEGDEHWKQYTFDTDELQKDYYETIMEGNVSFSHSSASTLLQSFVRHHTERTISSGCNQAANERHERISKKRTASDNSVEFLVSSDSSTTVVSPSFDASKELTPDHVAVHEEPPSYSTENSSEAVDVVGQKLDAMAALNQKTVWKIGELDLLLKFNQFKDQPRSKFSLSLDGIADVTPGSEFALTLSKEEQILANATSTSDTNINERWTTLSPVLARVCAIPHSYEDVVKALEKEDAKDPIIKYLQNIVYNYSHHLKFSSEISSDLNEREGFGDLTWPFIRGALTMVNIQTHCFEVPIIGSKERKNYGRDLVLEMEDQACMADGVAVFDGHQIYIAEASLIHDTRQEKKSKDRFKAVRSMRDSWNCQIRSIARESVPPIGLTVFGSVSYQDDTTFLAMDFIGTYRLRQIGRMLVPLNKSHFARRMGICVKACLKFALDVEDEIFRRKMVDPSDQNLDAACDMIEQTRTTPVKEPKITAKEAKKRRLSGIYNN</sequence>
<proteinExistence type="predicted"/>
<name>A0A9P3M135_9FUNG</name>
<evidence type="ECO:0000313" key="2">
    <source>
        <dbReference type="Proteomes" id="UP000827284"/>
    </source>
</evidence>
<protein>
    <submittedName>
        <fullName evidence="1">Uncharacterized protein</fullName>
    </submittedName>
</protein>
<accession>A0A9P3M135</accession>